<feature type="compositionally biased region" description="Basic and acidic residues" evidence="1">
    <location>
        <begin position="33"/>
        <end position="44"/>
    </location>
</feature>
<proteinExistence type="predicted"/>
<dbReference type="EMBL" id="JBHUCO010000023">
    <property type="protein sequence ID" value="MFD1520058.1"/>
    <property type="molecule type" value="Genomic_DNA"/>
</dbReference>
<reference evidence="3" key="1">
    <citation type="journal article" date="2019" name="Int. J. Syst. Evol. Microbiol.">
        <title>The Global Catalogue of Microorganisms (GCM) 10K type strain sequencing project: providing services to taxonomists for standard genome sequencing and annotation.</title>
        <authorList>
            <consortium name="The Broad Institute Genomics Platform"/>
            <consortium name="The Broad Institute Genome Sequencing Center for Infectious Disease"/>
            <person name="Wu L."/>
            <person name="Ma J."/>
        </authorList>
    </citation>
    <scope>NUCLEOTIDE SEQUENCE [LARGE SCALE GENOMIC DNA]</scope>
    <source>
        <strain evidence="3">CCM 7043</strain>
    </source>
</reference>
<sequence>MFSWMRLRASFIGVLAIAAAWTEHLRQHLERGTAMDRDAEEGARRLIAPGTRTQKS</sequence>
<organism evidence="2 3">
    <name type="scientific">Pseudonocardia yunnanensis</name>
    <dbReference type="NCBI Taxonomy" id="58107"/>
    <lineage>
        <taxon>Bacteria</taxon>
        <taxon>Bacillati</taxon>
        <taxon>Actinomycetota</taxon>
        <taxon>Actinomycetes</taxon>
        <taxon>Pseudonocardiales</taxon>
        <taxon>Pseudonocardiaceae</taxon>
        <taxon>Pseudonocardia</taxon>
    </lineage>
</organism>
<evidence type="ECO:0000256" key="1">
    <source>
        <dbReference type="SAM" id="MobiDB-lite"/>
    </source>
</evidence>
<dbReference type="RefSeq" id="WP_344722520.1">
    <property type="nucleotide sequence ID" value="NZ_BAAAUS010000013.1"/>
</dbReference>
<feature type="region of interest" description="Disordered" evidence="1">
    <location>
        <begin position="33"/>
        <end position="56"/>
    </location>
</feature>
<gene>
    <name evidence="2" type="ORF">ACFSJD_21360</name>
</gene>
<dbReference type="Proteomes" id="UP001597114">
    <property type="component" value="Unassembled WGS sequence"/>
</dbReference>
<keyword evidence="3" id="KW-1185">Reference proteome</keyword>
<evidence type="ECO:0000313" key="3">
    <source>
        <dbReference type="Proteomes" id="UP001597114"/>
    </source>
</evidence>
<protein>
    <submittedName>
        <fullName evidence="2">Uncharacterized protein</fullName>
    </submittedName>
</protein>
<accession>A0ABW4EWR3</accession>
<name>A0ABW4EWR3_9PSEU</name>
<evidence type="ECO:0000313" key="2">
    <source>
        <dbReference type="EMBL" id="MFD1520058.1"/>
    </source>
</evidence>
<comment type="caution">
    <text evidence="2">The sequence shown here is derived from an EMBL/GenBank/DDBJ whole genome shotgun (WGS) entry which is preliminary data.</text>
</comment>